<gene>
    <name evidence="7" type="ORF">PPERSA_12702</name>
</gene>
<proteinExistence type="predicted"/>
<dbReference type="GO" id="GO:0005524">
    <property type="term" value="F:ATP binding"/>
    <property type="evidence" value="ECO:0007669"/>
    <property type="project" value="UniProtKB-KW"/>
</dbReference>
<keyword evidence="2" id="KW-0547">Nucleotide-binding</keyword>
<feature type="domain" description="Protein kinase" evidence="6">
    <location>
        <begin position="1"/>
        <end position="139"/>
    </location>
</feature>
<dbReference type="Gene3D" id="1.10.510.10">
    <property type="entry name" value="Transferase(Phosphotransferase) domain 1"/>
    <property type="match status" value="1"/>
</dbReference>
<evidence type="ECO:0000256" key="4">
    <source>
        <dbReference type="ARBA" id="ARBA00022840"/>
    </source>
</evidence>
<dbReference type="GO" id="GO:0005776">
    <property type="term" value="C:autophagosome"/>
    <property type="evidence" value="ECO:0007669"/>
    <property type="project" value="TreeGrafter"/>
</dbReference>
<dbReference type="AlphaFoldDB" id="A0A0V0QTF9"/>
<reference evidence="7 8" key="1">
    <citation type="journal article" date="2015" name="Sci. Rep.">
        <title>Genome of the facultative scuticociliatosis pathogen Pseudocohnilembus persalinus provides insight into its virulence through horizontal gene transfer.</title>
        <authorList>
            <person name="Xiong J."/>
            <person name="Wang G."/>
            <person name="Cheng J."/>
            <person name="Tian M."/>
            <person name="Pan X."/>
            <person name="Warren A."/>
            <person name="Jiang C."/>
            <person name="Yuan D."/>
            <person name="Miao W."/>
        </authorList>
    </citation>
    <scope>NUCLEOTIDE SEQUENCE [LARGE SCALE GENOMIC DNA]</scope>
    <source>
        <strain evidence="7">36N120E</strain>
    </source>
</reference>
<accession>A0A0V0QTF9</accession>
<dbReference type="InterPro" id="IPR011009">
    <property type="entry name" value="Kinase-like_dom_sf"/>
</dbReference>
<dbReference type="GO" id="GO:0004674">
    <property type="term" value="F:protein serine/threonine kinase activity"/>
    <property type="evidence" value="ECO:0007669"/>
    <property type="project" value="InterPro"/>
</dbReference>
<evidence type="ECO:0000259" key="6">
    <source>
        <dbReference type="PROSITE" id="PS50011"/>
    </source>
</evidence>
<dbReference type="SUPFAM" id="SSF56112">
    <property type="entry name" value="Protein kinase-like (PK-like)"/>
    <property type="match status" value="1"/>
</dbReference>
<dbReference type="EMBL" id="LDAU01000106">
    <property type="protein sequence ID" value="KRX05524.1"/>
    <property type="molecule type" value="Genomic_DNA"/>
</dbReference>
<organism evidence="7 8">
    <name type="scientific">Pseudocohnilembus persalinus</name>
    <name type="common">Ciliate</name>
    <dbReference type="NCBI Taxonomy" id="266149"/>
    <lineage>
        <taxon>Eukaryota</taxon>
        <taxon>Sar</taxon>
        <taxon>Alveolata</taxon>
        <taxon>Ciliophora</taxon>
        <taxon>Intramacronucleata</taxon>
        <taxon>Oligohymenophorea</taxon>
        <taxon>Scuticociliatia</taxon>
        <taxon>Philasterida</taxon>
        <taxon>Pseudocohnilembidae</taxon>
        <taxon>Pseudocohnilembus</taxon>
    </lineage>
</organism>
<feature type="region of interest" description="Disordered" evidence="5">
    <location>
        <begin position="470"/>
        <end position="497"/>
    </location>
</feature>
<evidence type="ECO:0000256" key="5">
    <source>
        <dbReference type="SAM" id="MobiDB-lite"/>
    </source>
</evidence>
<keyword evidence="1" id="KW-0808">Transferase</keyword>
<sequence>MDSFKKDQHKKLQNKLDFIVKLGDFGLAKYMEDNNFLQSYCGTPITMAIEILKREKYNEKCDIWSMGVIIYQMLYGYPPFNPKKGGNINDLINLIEKNEIKLPDEVKVSNEAKDLIKKMLVIDPEKRISFQDFFQHPWISVKQKDSKQEKEEYQTLLKSAYNSKSSQGDSNKGSKSSQKNQNQNEEKKLDDFSNLNPKMFMHSSVEDEKIAVNFTADQVNEYLGMTIRQKIRNNFDKYMKFVEEFLEMIEEARKIGNYQILFLGSLFVMRNSFVMFMNKLEIDVENKNIEFQLPYIQEYQDKLKEVCNSLVPNLQNKQILEEELNEDNELNIQKYKLYLNLIKLLKKKVSIVQKYEISINKYTKDILDLIDQEKIQKDYLLTDQEINQSTFSRQIFDLFEFESQSGEKQKFQIISQKELEQQQNYLIQRIQYVKNKSQISDMEGTGNEGQKAQLAEQGQILQENIFQKKQNTNQQTNQQNLDDNGYDLDGFDPNYKM</sequence>
<dbReference type="PANTHER" id="PTHR24348:SF22">
    <property type="entry name" value="NON-SPECIFIC SERINE_THREONINE PROTEIN KINASE"/>
    <property type="match status" value="1"/>
</dbReference>
<evidence type="ECO:0000313" key="7">
    <source>
        <dbReference type="EMBL" id="KRX05524.1"/>
    </source>
</evidence>
<feature type="compositionally biased region" description="Low complexity" evidence="5">
    <location>
        <begin position="162"/>
        <end position="183"/>
    </location>
</feature>
<dbReference type="InParanoid" id="A0A0V0QTF9"/>
<comment type="caution">
    <text evidence="7">The sequence shown here is derived from an EMBL/GenBank/DDBJ whole genome shotgun (WGS) entry which is preliminary data.</text>
</comment>
<feature type="compositionally biased region" description="Low complexity" evidence="5">
    <location>
        <begin position="470"/>
        <end position="480"/>
    </location>
</feature>
<name>A0A0V0QTF9_PSEPJ</name>
<dbReference type="InterPro" id="IPR000719">
    <property type="entry name" value="Prot_kinase_dom"/>
</dbReference>
<evidence type="ECO:0000313" key="8">
    <source>
        <dbReference type="Proteomes" id="UP000054937"/>
    </source>
</evidence>
<dbReference type="GO" id="GO:0010506">
    <property type="term" value="P:regulation of autophagy"/>
    <property type="evidence" value="ECO:0007669"/>
    <property type="project" value="InterPro"/>
</dbReference>
<dbReference type="GO" id="GO:0016020">
    <property type="term" value="C:membrane"/>
    <property type="evidence" value="ECO:0007669"/>
    <property type="project" value="TreeGrafter"/>
</dbReference>
<protein>
    <submittedName>
        <fullName evidence="7">Protein kinase-like domain</fullName>
    </submittedName>
</protein>
<dbReference type="GO" id="GO:0000407">
    <property type="term" value="C:phagophore assembly site"/>
    <property type="evidence" value="ECO:0007669"/>
    <property type="project" value="TreeGrafter"/>
</dbReference>
<keyword evidence="4" id="KW-0067">ATP-binding</keyword>
<evidence type="ECO:0000256" key="3">
    <source>
        <dbReference type="ARBA" id="ARBA00022777"/>
    </source>
</evidence>
<keyword evidence="3 7" id="KW-0418">Kinase</keyword>
<dbReference type="Pfam" id="PF00069">
    <property type="entry name" value="Pkinase"/>
    <property type="match status" value="1"/>
</dbReference>
<dbReference type="SMART" id="SM00220">
    <property type="entry name" value="S_TKc"/>
    <property type="match status" value="1"/>
</dbReference>
<evidence type="ECO:0000256" key="2">
    <source>
        <dbReference type="ARBA" id="ARBA00022741"/>
    </source>
</evidence>
<feature type="region of interest" description="Disordered" evidence="5">
    <location>
        <begin position="159"/>
        <end position="190"/>
    </location>
</feature>
<dbReference type="InterPro" id="IPR045269">
    <property type="entry name" value="Atg1-like"/>
</dbReference>
<evidence type="ECO:0000256" key="1">
    <source>
        <dbReference type="ARBA" id="ARBA00022679"/>
    </source>
</evidence>
<keyword evidence="8" id="KW-1185">Reference proteome</keyword>
<dbReference type="PANTHER" id="PTHR24348">
    <property type="entry name" value="SERINE/THREONINE-PROTEIN KINASE UNC-51-RELATED"/>
    <property type="match status" value="1"/>
</dbReference>
<dbReference type="PROSITE" id="PS50011">
    <property type="entry name" value="PROTEIN_KINASE_DOM"/>
    <property type="match status" value="1"/>
</dbReference>
<dbReference type="GO" id="GO:0000045">
    <property type="term" value="P:autophagosome assembly"/>
    <property type="evidence" value="ECO:0007669"/>
    <property type="project" value="TreeGrafter"/>
</dbReference>
<dbReference type="GO" id="GO:0005829">
    <property type="term" value="C:cytosol"/>
    <property type="evidence" value="ECO:0007669"/>
    <property type="project" value="TreeGrafter"/>
</dbReference>
<dbReference type="Proteomes" id="UP000054937">
    <property type="component" value="Unassembled WGS sequence"/>
</dbReference>